<dbReference type="SMART" id="SM00361">
    <property type="entry name" value="RRM_1"/>
    <property type="match status" value="2"/>
</dbReference>
<dbReference type="KEGG" id="nai:NECAME_07499"/>
<feature type="domain" description="PPIase cyclophilin-type" evidence="15">
    <location>
        <begin position="347"/>
        <end position="503"/>
    </location>
</feature>
<feature type="domain" description="RRM" evidence="16">
    <location>
        <begin position="222"/>
        <end position="300"/>
    </location>
</feature>
<dbReference type="AlphaFoldDB" id="W2TPZ7"/>
<evidence type="ECO:0000256" key="7">
    <source>
        <dbReference type="ARBA" id="ARBA00022884"/>
    </source>
</evidence>
<keyword evidence="9" id="KW-0508">mRNA splicing</keyword>
<dbReference type="STRING" id="51031.W2TPZ7"/>
<dbReference type="OMA" id="AIMATSN"/>
<feature type="region of interest" description="Disordered" evidence="14">
    <location>
        <begin position="590"/>
        <end position="672"/>
    </location>
</feature>
<dbReference type="Gene3D" id="6.10.140.1790">
    <property type="match status" value="1"/>
</dbReference>
<reference evidence="19" key="1">
    <citation type="journal article" date="2014" name="Nat. Genet.">
        <title>Genome of the human hookworm Necator americanus.</title>
        <authorList>
            <person name="Tang Y.T."/>
            <person name="Gao X."/>
            <person name="Rosa B.A."/>
            <person name="Abubucker S."/>
            <person name="Hallsworth-Pepin K."/>
            <person name="Martin J."/>
            <person name="Tyagi R."/>
            <person name="Heizer E."/>
            <person name="Zhang X."/>
            <person name="Bhonagiri-Palsikar V."/>
            <person name="Minx P."/>
            <person name="Warren W.C."/>
            <person name="Wang Q."/>
            <person name="Zhan B."/>
            <person name="Hotez P.J."/>
            <person name="Sternberg P.W."/>
            <person name="Dougall A."/>
            <person name="Gaze S.T."/>
            <person name="Mulvenna J."/>
            <person name="Sotillo J."/>
            <person name="Ranganathan S."/>
            <person name="Rabelo E.M."/>
            <person name="Wilson R.K."/>
            <person name="Felgner P.L."/>
            <person name="Bethony J."/>
            <person name="Hawdon J.M."/>
            <person name="Gasser R.B."/>
            <person name="Loukas A."/>
            <person name="Mitreva M."/>
        </authorList>
    </citation>
    <scope>NUCLEOTIDE SEQUENCE [LARGE SCALE GENOMIC DNA]</scope>
</reference>
<evidence type="ECO:0000256" key="5">
    <source>
        <dbReference type="ARBA" id="ARBA00022771"/>
    </source>
</evidence>
<dbReference type="GO" id="GO:0006457">
    <property type="term" value="P:protein folding"/>
    <property type="evidence" value="ECO:0007669"/>
    <property type="project" value="InterPro"/>
</dbReference>
<dbReference type="Pfam" id="PF00076">
    <property type="entry name" value="RRM_1"/>
    <property type="match status" value="1"/>
</dbReference>
<dbReference type="PROSITE" id="PS50072">
    <property type="entry name" value="CSA_PPIASE_2"/>
    <property type="match status" value="1"/>
</dbReference>
<dbReference type="EC" id="5.2.1.8" evidence="3"/>
<evidence type="ECO:0000256" key="14">
    <source>
        <dbReference type="SAM" id="MobiDB-lite"/>
    </source>
</evidence>
<dbReference type="InterPro" id="IPR047086">
    <property type="entry name" value="SF1-HH_sf"/>
</dbReference>
<evidence type="ECO:0000256" key="6">
    <source>
        <dbReference type="ARBA" id="ARBA00022833"/>
    </source>
</evidence>
<keyword evidence="5 12" id="KW-0479">Metal-binding</keyword>
<comment type="similarity">
    <text evidence="2">Belongs to the BBP/SF1 family.</text>
</comment>
<dbReference type="GO" id="GO:0019899">
    <property type="term" value="F:enzyme binding"/>
    <property type="evidence" value="ECO:0007669"/>
    <property type="project" value="UniProtKB-ARBA"/>
</dbReference>
<dbReference type="CDD" id="cd12347">
    <property type="entry name" value="RRM_PPIE"/>
    <property type="match status" value="1"/>
</dbReference>
<dbReference type="InterPro" id="IPR035979">
    <property type="entry name" value="RBD_domain_sf"/>
</dbReference>
<feature type="region of interest" description="Disordered" evidence="14">
    <location>
        <begin position="511"/>
        <end position="538"/>
    </location>
</feature>
<dbReference type="InterPro" id="IPR029000">
    <property type="entry name" value="Cyclophilin-like_dom_sf"/>
</dbReference>
<dbReference type="FunFam" id="3.30.1370.10:FF:000126">
    <property type="entry name" value="Protein CBR-SFA-1"/>
    <property type="match status" value="1"/>
</dbReference>
<dbReference type="GO" id="GO:0005739">
    <property type="term" value="C:mitochondrion"/>
    <property type="evidence" value="ECO:0007669"/>
    <property type="project" value="TreeGrafter"/>
</dbReference>
<organism evidence="18 19">
    <name type="scientific">Necator americanus</name>
    <name type="common">Human hookworm</name>
    <dbReference type="NCBI Taxonomy" id="51031"/>
    <lineage>
        <taxon>Eukaryota</taxon>
        <taxon>Metazoa</taxon>
        <taxon>Ecdysozoa</taxon>
        <taxon>Nematoda</taxon>
        <taxon>Chromadorea</taxon>
        <taxon>Rhabditida</taxon>
        <taxon>Rhabditina</taxon>
        <taxon>Rhabditomorpha</taxon>
        <taxon>Strongyloidea</taxon>
        <taxon>Ancylostomatidae</taxon>
        <taxon>Bunostominae</taxon>
        <taxon>Necator</taxon>
    </lineage>
</organism>
<dbReference type="FunFam" id="4.10.60.10:FF:000031">
    <property type="entry name" value="splicing factor 1"/>
    <property type="match status" value="1"/>
</dbReference>
<evidence type="ECO:0000256" key="3">
    <source>
        <dbReference type="ARBA" id="ARBA00013194"/>
    </source>
</evidence>
<dbReference type="InterPro" id="IPR036875">
    <property type="entry name" value="Znf_CCHC_sf"/>
</dbReference>
<keyword evidence="7 13" id="KW-0694">RNA-binding</keyword>
<feature type="domain" description="CCHC-type" evidence="17">
    <location>
        <begin position="943"/>
        <end position="958"/>
    </location>
</feature>
<dbReference type="SUPFAM" id="SSF54791">
    <property type="entry name" value="Eukaryotic type KH-domain (KH-domain type I)"/>
    <property type="match status" value="1"/>
</dbReference>
<dbReference type="PROSITE" id="PS00170">
    <property type="entry name" value="CSA_PPIASE_1"/>
    <property type="match status" value="1"/>
</dbReference>
<dbReference type="FunFam" id="3.30.70.330:FF:000781">
    <property type="entry name" value="Peptidyl-prolyl cis-trans isomerase E"/>
    <property type="match status" value="1"/>
</dbReference>
<evidence type="ECO:0000259" key="15">
    <source>
        <dbReference type="PROSITE" id="PS50072"/>
    </source>
</evidence>
<dbReference type="SMART" id="SM00322">
    <property type="entry name" value="KH"/>
    <property type="match status" value="1"/>
</dbReference>
<feature type="compositionally biased region" description="Pro residues" evidence="14">
    <location>
        <begin position="1130"/>
        <end position="1142"/>
    </location>
</feature>
<comment type="subcellular location">
    <subcellularLocation>
        <location evidence="1">Nucleus</location>
    </subcellularLocation>
</comment>
<dbReference type="GO" id="GO:0008380">
    <property type="term" value="P:RNA splicing"/>
    <property type="evidence" value="ECO:0007669"/>
    <property type="project" value="UniProtKB-KW"/>
</dbReference>
<gene>
    <name evidence="18" type="ORF">NECAME_07499</name>
</gene>
<keyword evidence="11" id="KW-0539">Nucleus</keyword>
<evidence type="ECO:0000256" key="2">
    <source>
        <dbReference type="ARBA" id="ARBA00010382"/>
    </source>
</evidence>
<dbReference type="InterPro" id="IPR001878">
    <property type="entry name" value="Znf_CCHC"/>
</dbReference>
<dbReference type="OrthoDB" id="193499at2759"/>
<evidence type="ECO:0000256" key="4">
    <source>
        <dbReference type="ARBA" id="ARBA00022664"/>
    </source>
</evidence>
<dbReference type="GO" id="GO:0008270">
    <property type="term" value="F:zinc ion binding"/>
    <property type="evidence" value="ECO:0007669"/>
    <property type="project" value="UniProtKB-KW"/>
</dbReference>
<dbReference type="InterPro" id="IPR032570">
    <property type="entry name" value="SF1-HH"/>
</dbReference>
<evidence type="ECO:0000259" key="16">
    <source>
        <dbReference type="PROSITE" id="PS50102"/>
    </source>
</evidence>
<dbReference type="PANTHER" id="PTHR11071:SF575">
    <property type="entry name" value="PEPTIDYL-PROLYL CIS-TRANS ISOMERASE E"/>
    <property type="match status" value="1"/>
</dbReference>
<dbReference type="CDD" id="cd22382">
    <property type="entry name" value="KH-I_SF1"/>
    <property type="match status" value="1"/>
</dbReference>
<dbReference type="FunFam" id="2.40.100.10:FF:000046">
    <property type="entry name" value="Peptidyl-prolyl cis-trans isomerase E"/>
    <property type="match status" value="1"/>
</dbReference>
<keyword evidence="4" id="KW-0507">mRNA processing</keyword>
<evidence type="ECO:0000259" key="17">
    <source>
        <dbReference type="PROSITE" id="PS50158"/>
    </source>
</evidence>
<dbReference type="Gene3D" id="4.10.60.10">
    <property type="entry name" value="Zinc finger, CCHC-type"/>
    <property type="match status" value="1"/>
</dbReference>
<protein>
    <recommendedName>
        <fullName evidence="3">peptidylprolyl isomerase</fullName>
        <ecNumber evidence="3">5.2.1.8</ecNumber>
    </recommendedName>
</protein>
<evidence type="ECO:0000256" key="11">
    <source>
        <dbReference type="ARBA" id="ARBA00023242"/>
    </source>
</evidence>
<keyword evidence="19" id="KW-1185">Reference proteome</keyword>
<dbReference type="Gene3D" id="2.40.100.10">
    <property type="entry name" value="Cyclophilin-like"/>
    <property type="match status" value="1"/>
</dbReference>
<dbReference type="GO" id="GO:0003723">
    <property type="term" value="F:RNA binding"/>
    <property type="evidence" value="ECO:0007669"/>
    <property type="project" value="UniProtKB-UniRule"/>
</dbReference>
<dbReference type="InterPro" id="IPR036612">
    <property type="entry name" value="KH_dom_type_1_sf"/>
</dbReference>
<dbReference type="PRINTS" id="PR00153">
    <property type="entry name" value="CSAPPISMRASE"/>
</dbReference>
<dbReference type="Gene3D" id="3.30.70.330">
    <property type="match status" value="2"/>
</dbReference>
<dbReference type="InterPro" id="IPR004087">
    <property type="entry name" value="KH_dom"/>
</dbReference>
<dbReference type="Pfam" id="PF00160">
    <property type="entry name" value="Pro_isomerase"/>
    <property type="match status" value="1"/>
</dbReference>
<dbReference type="PROSITE" id="PS50158">
    <property type="entry name" value="ZF_CCHC"/>
    <property type="match status" value="1"/>
</dbReference>
<evidence type="ECO:0000256" key="9">
    <source>
        <dbReference type="ARBA" id="ARBA00023187"/>
    </source>
</evidence>
<accession>W2TPZ7</accession>
<feature type="compositionally biased region" description="Basic and acidic residues" evidence="14">
    <location>
        <begin position="526"/>
        <end position="536"/>
    </location>
</feature>
<dbReference type="PROSITE" id="PS50102">
    <property type="entry name" value="RRM"/>
    <property type="match status" value="2"/>
</dbReference>
<keyword evidence="6" id="KW-0862">Zinc</keyword>
<feature type="region of interest" description="Disordered" evidence="14">
    <location>
        <begin position="1089"/>
        <end position="1142"/>
    </location>
</feature>
<keyword evidence="8" id="KW-0697">Rotamase</keyword>
<dbReference type="InterPro" id="IPR003954">
    <property type="entry name" value="RRM_euk-type"/>
</dbReference>
<dbReference type="PROSITE" id="PS50084">
    <property type="entry name" value="KH_TYPE_1"/>
    <property type="match status" value="1"/>
</dbReference>
<dbReference type="SMART" id="SM00343">
    <property type="entry name" value="ZnF_C2HC"/>
    <property type="match status" value="2"/>
</dbReference>
<keyword evidence="5 12" id="KW-0863">Zinc-finger</keyword>
<keyword evidence="10 18" id="KW-0413">Isomerase</keyword>
<feature type="compositionally biased region" description="Basic residues" evidence="14">
    <location>
        <begin position="601"/>
        <end position="622"/>
    </location>
</feature>
<dbReference type="SUPFAM" id="SSF54928">
    <property type="entry name" value="RNA-binding domain, RBD"/>
    <property type="match status" value="2"/>
</dbReference>
<dbReference type="Proteomes" id="UP000053676">
    <property type="component" value="Unassembled WGS sequence"/>
</dbReference>
<evidence type="ECO:0000313" key="18">
    <source>
        <dbReference type="EMBL" id="ETN83201.1"/>
    </source>
</evidence>
<dbReference type="InterPro" id="IPR000504">
    <property type="entry name" value="RRM_dom"/>
</dbReference>
<dbReference type="InterPro" id="IPR034168">
    <property type="entry name" value="PPIE_RRM"/>
</dbReference>
<dbReference type="InterPro" id="IPR002130">
    <property type="entry name" value="Cyclophilin-type_PPIase_dom"/>
</dbReference>
<evidence type="ECO:0000256" key="10">
    <source>
        <dbReference type="ARBA" id="ARBA00023235"/>
    </source>
</evidence>
<dbReference type="GO" id="GO:0016018">
    <property type="term" value="F:cyclosporin A binding"/>
    <property type="evidence" value="ECO:0007669"/>
    <property type="project" value="TreeGrafter"/>
</dbReference>
<name>W2TPZ7_NECAM</name>
<dbReference type="Gene3D" id="3.30.1370.10">
    <property type="entry name" value="K Homology domain, type 1"/>
    <property type="match status" value="1"/>
</dbReference>
<dbReference type="Pfam" id="PF00098">
    <property type="entry name" value="zf-CCHC"/>
    <property type="match status" value="1"/>
</dbReference>
<dbReference type="GO" id="GO:0006397">
    <property type="term" value="P:mRNA processing"/>
    <property type="evidence" value="ECO:0007669"/>
    <property type="project" value="UniProtKB-KW"/>
</dbReference>
<evidence type="ECO:0000256" key="13">
    <source>
        <dbReference type="PROSITE-ProRule" id="PRU00176"/>
    </source>
</evidence>
<feature type="domain" description="RRM" evidence="16">
    <location>
        <begin position="30"/>
        <end position="115"/>
    </location>
</feature>
<dbReference type="CDD" id="cd01926">
    <property type="entry name" value="cyclophilin_ABH_like"/>
    <property type="match status" value="1"/>
</dbReference>
<dbReference type="InterPro" id="IPR020892">
    <property type="entry name" value="Cyclophilin-type_PPIase_CS"/>
</dbReference>
<feature type="compositionally biased region" description="Pro residues" evidence="14">
    <location>
        <begin position="1095"/>
        <end position="1119"/>
    </location>
</feature>
<dbReference type="PANTHER" id="PTHR11071">
    <property type="entry name" value="PEPTIDYL-PROLYL CIS-TRANS ISOMERASE"/>
    <property type="match status" value="1"/>
</dbReference>
<dbReference type="Pfam" id="PF22675">
    <property type="entry name" value="KH-I_KHDC4-BBP"/>
    <property type="match status" value="1"/>
</dbReference>
<dbReference type="GO" id="GO:0005634">
    <property type="term" value="C:nucleus"/>
    <property type="evidence" value="ECO:0007669"/>
    <property type="project" value="UniProtKB-SubCell"/>
</dbReference>
<dbReference type="Pfam" id="PF16275">
    <property type="entry name" value="SF1-HH"/>
    <property type="match status" value="1"/>
</dbReference>
<sequence length="1142" mass="126502">MNFGDTLSGAEYLASIYGTEKDKVNCSFFFKAKVGRKNEEEQKYFDEFYEEVFTELERKYGEVEEINVCENIGEHMVGNVYVKFVREEDADRACRDLNDNRWFNGAPIYAELCPVTDFRESRCRQHEVITCSKGGFCNFMHLKAISPALGEKLFGRRGRRSVRSKYLELIRRGIIRRCEAAVVEEETVTAMKEKGDGTDHLTKKEDEAAIMATSNFPHNKKRTLYVGGFGEEVNEKVLMAAFITFGDIVAISIPMDYETGKHRGFGFVEFELAEDAAAAIDNMNESELFGKTIRCNFARPPKATERSSRPVWADDEWLKRYGKGSGVVDVRDSEGKATTAKGLPRVYLGVKIGIRYIGRIVIELRPDVVPRTAENFRCLCTGEKGFGYEGSTFHRIIPKFMLQGGDFTKGDGTGGKSIYGPKFEDENFKLKHVMPGTVSMANCGPNTNGSQFFICTEKTDWLDGKHVVFGHVVEGMNIVRQVEQQGSPSGKPQMVVKIVECGELEPAPIIETADVENADPQNSMEVDQRKETDNGKQNRWQHGANAFCKKMGCSSSCLRRWYNCSPTTSRRLVCLRLQFFATSQFSILVSTPTSGHDTSTHSHRDRSRSRDHKERRERRRRSRSGDRERHRRRRSRSRKRSRSRDRKRSRSRSKDRDRSSPPAAPTYTPAVPVIKEPVINPLMRPEVVQLEIEDATRKLRLGDFLGSSDPAQRLVARSGERHCAHAFQGTIHISPSPEPIYDSNGKRLNTREVRKRQELEQLRHEKIQALLKINPNFKPPADYRAPNIRLHDKVWIPQDAHPELNFVGLLIGPRGNTLKSLEAETGAKIIIRGKGSVKEGKLGSRLGPMPGENEPLHAYVTGTDQATIKKACDKIRSIIAEATAIPDGQNELRKLQLRELALLNGTLRPEDLASGARCSNCGSDEHKTWECPDAPNITAKVVCMACGSAGHIARDCKNPRPGGAEGAVAADGGMDDEYSALMEELGERPARAPDGSVRGRGATTFRGARGGFFSRGALSNQQPVIRVNLGTAAQQQNAMMSAGMFPPPPGAKPPYGMGPTDPYQPQGFFSSPGARGRGAAAFRGGWYGGATAMPLPVPPPPPPPMGGFPPPPPPPPPAPQADLSRILAAPAPPPPPPPPPQQ</sequence>
<evidence type="ECO:0000256" key="1">
    <source>
        <dbReference type="ARBA" id="ARBA00004123"/>
    </source>
</evidence>
<evidence type="ECO:0000256" key="8">
    <source>
        <dbReference type="ARBA" id="ARBA00023110"/>
    </source>
</evidence>
<proteinExistence type="inferred from homology"/>
<dbReference type="InterPro" id="IPR012677">
    <property type="entry name" value="Nucleotide-bd_a/b_plait_sf"/>
</dbReference>
<dbReference type="GO" id="GO:0003755">
    <property type="term" value="F:peptidyl-prolyl cis-trans isomerase activity"/>
    <property type="evidence" value="ECO:0007669"/>
    <property type="project" value="UniProtKB-KW"/>
</dbReference>
<evidence type="ECO:0000313" key="19">
    <source>
        <dbReference type="Proteomes" id="UP000053676"/>
    </source>
</evidence>
<dbReference type="SMART" id="SM00360">
    <property type="entry name" value="RRM"/>
    <property type="match status" value="2"/>
</dbReference>
<dbReference type="SUPFAM" id="SSF57756">
    <property type="entry name" value="Retrovirus zinc finger-like domains"/>
    <property type="match status" value="1"/>
</dbReference>
<feature type="compositionally biased region" description="Basic residues" evidence="14">
    <location>
        <begin position="629"/>
        <end position="651"/>
    </location>
</feature>
<dbReference type="InterPro" id="IPR055256">
    <property type="entry name" value="KH_1_KHDC4/BBP-like"/>
</dbReference>
<dbReference type="EMBL" id="KI658270">
    <property type="protein sequence ID" value="ETN83201.1"/>
    <property type="molecule type" value="Genomic_DNA"/>
</dbReference>
<evidence type="ECO:0000256" key="12">
    <source>
        <dbReference type="PROSITE-ProRule" id="PRU00047"/>
    </source>
</evidence>
<dbReference type="SUPFAM" id="SSF50891">
    <property type="entry name" value="Cyclophilin-like"/>
    <property type="match status" value="1"/>
</dbReference>